<dbReference type="InterPro" id="IPR024983">
    <property type="entry name" value="CHAT_dom"/>
</dbReference>
<dbReference type="EMBL" id="JAIZAY010000007">
    <property type="protein sequence ID" value="KAJ8038950.1"/>
    <property type="molecule type" value="Genomic_DNA"/>
</dbReference>
<organism evidence="4 5">
    <name type="scientific">Holothuria leucospilota</name>
    <name type="common">Black long sea cucumber</name>
    <name type="synonym">Mertensiothuria leucospilota</name>
    <dbReference type="NCBI Taxonomy" id="206669"/>
    <lineage>
        <taxon>Eukaryota</taxon>
        <taxon>Metazoa</taxon>
        <taxon>Echinodermata</taxon>
        <taxon>Eleutherozoa</taxon>
        <taxon>Echinozoa</taxon>
        <taxon>Holothuroidea</taxon>
        <taxon>Aspidochirotacea</taxon>
        <taxon>Aspidochirotida</taxon>
        <taxon>Holothuriidae</taxon>
        <taxon>Holothuria</taxon>
    </lineage>
</organism>
<dbReference type="InterPro" id="IPR019734">
    <property type="entry name" value="TPR_rpt"/>
</dbReference>
<dbReference type="OrthoDB" id="5951504at2759"/>
<dbReference type="Gene3D" id="1.25.40.10">
    <property type="entry name" value="Tetratricopeptide repeat domain"/>
    <property type="match status" value="2"/>
</dbReference>
<feature type="repeat" description="TPR" evidence="1">
    <location>
        <begin position="34"/>
        <end position="67"/>
    </location>
</feature>
<comment type="caution">
    <text evidence="4">The sequence shown here is derived from an EMBL/GenBank/DDBJ whole genome shotgun (WGS) entry which is preliminary data.</text>
</comment>
<protein>
    <submittedName>
        <fullName evidence="4">Tetratricopeptide repeat protein 28</fullName>
    </submittedName>
</protein>
<sequence>MDQMQVRHTLSAASLPSVTEFSEPISETDEIESVLHLQKLGDELFEQKNFRQAVLFYSDALEIDEENAQLLSRRAIANSHLRNYKQALRDAEILVKFNPHVSKVKMGHQLLAVCYEKLDKPKQAISSYLKAIQLDTKQPYKLIDRLAHVVSRLCKGTVPKINPEDALPTQLMAVGQGLLEAHHPRSAVEVFQAVVSLKAVDKDQELMAQYLLACSCFDAKDYEKASDSFRKCVTIAQKYHDDSFTLRCYLRMARISFLVDNIEEGIIYAQKFLSLLKDKSEVIESKEVENVSNFAQEMHEWLILGYRALGDRETALDFAEKYTKTLNNKNDDLEVVAKAHLLLGFLREGGGQFVQALDSYQEYFKFAKKKRDRGGMARAYGCIGRTYHKLNNFPLAKSYYEQQMFLSEKLKYYTLLAPVLRNLAELHDDMGEYASTLEYLGMYLTVSRKLDEFETECKAYIYYGDFHSRRKEHTHALHYFEEAFKLAERSNLSEMKMLSSMKLSAILLEKSGVESATKALRLAREALKYFEEEAEFRQSEGGVVSLSTKGHIKECIDLEQQALYFLKHHLQALEVSEAFRGKDLVKMQTSCRGLKLTPRRSHPSMDAFNRLVKISGYPLLYLSVLRSGIYGWLLAPGLGCVHHNFHRATESSHVEYLRAIVSEVTKAGAADYDVEYRALPLASSDVIQRQQLYGTLKVKSSELSKVENQAMAVCDTSVGDNSKTSFSDKPLAILYRILIEPFESFLQKEERCAIVVDELLIHVPFDCLMTADGGILGERLKVNLIPCIHFLTPRQGSEQRGKPPNPDLNKDTRHRGTSPVYLDKLLRVVVPPIERPHRPIGGSVKEAPVMATNHPRPSFVAFESSFHNQVTDERDAVQEMEKRFLESRTSKGGTLITSSWSGTEVPSSKEGAIQIYQQLAPTVGILVMGNPKLPSQLQWRLKIWKPSMDLVSAQTEVHKIANQLSSTPLTGESMTKDSVLGKLSTATIVHIATYGCWAKAVFACSPNPTTSQGIQGPLPENKYLISDRDITGLKLIADLVVLNMGYGNKPRDVSLKLPLAFLAAGAKSVLLLRWPVCDVAQDKFWFQFYSLLDAGMYVSEALTQAKKSLKNDMRFEHPCHWAGFCLLGNDPFIDLSKVKSAVLDLHLNQMETEVLDTLPEDVLNVPQRRDADSTQDALIKKISSHLSQLLLQHQEQTDVIPGLVDLVNGYYQLTKSGDSNPPIQKVSASITSSVPAVKLLSIVGFHFQANGLDPDAPPIALYPQWDPDQLMDLTLQALQGIADICSNADCSFALSKVLQESNALHSNLIDVLALTVHMPEVQLKASDSGVAEIWNHSIAQDLLHHLGFAVVGTLLMFKENSDNKKLLSATLQVLCALCGEKGKAMVQRLDPRFLGVASRRVFSKSPSQSPIKSARLRSSSTMRTLLPAPPPKQLPSLNPVVVSDSKMAFSTSWRSLKEEDKERQEKMSLAKSLRAINSEGKTNVRVTNEWHALCSYPQALQTLNSLGQPKPKPTKVKVYPGGSLSSHRVPLGYKAPLPIEAIEQRRDYAHYVLKERQKDVARRHEKAVRDTFLPYVRSSKVV</sequence>
<reference evidence="4" key="1">
    <citation type="submission" date="2021-10" db="EMBL/GenBank/DDBJ databases">
        <title>Tropical sea cucumber genome reveals ecological adaptation and Cuvierian tubules defense mechanism.</title>
        <authorList>
            <person name="Chen T."/>
        </authorList>
    </citation>
    <scope>NUCLEOTIDE SEQUENCE</scope>
    <source>
        <strain evidence="4">Nanhai2018</strain>
        <tissue evidence="4">Muscle</tissue>
    </source>
</reference>
<accession>A0A9Q1C5S5</accession>
<evidence type="ECO:0000256" key="1">
    <source>
        <dbReference type="PROSITE-ProRule" id="PRU00339"/>
    </source>
</evidence>
<keyword evidence="1" id="KW-0802">TPR repeat</keyword>
<evidence type="ECO:0000313" key="4">
    <source>
        <dbReference type="EMBL" id="KAJ8038950.1"/>
    </source>
</evidence>
<evidence type="ECO:0000259" key="3">
    <source>
        <dbReference type="Pfam" id="PF12770"/>
    </source>
</evidence>
<dbReference type="PANTHER" id="PTHR10098:SF108">
    <property type="entry name" value="TETRATRICOPEPTIDE REPEAT PROTEIN 28"/>
    <property type="match status" value="1"/>
</dbReference>
<feature type="repeat" description="TPR" evidence="1">
    <location>
        <begin position="457"/>
        <end position="490"/>
    </location>
</feature>
<dbReference type="PANTHER" id="PTHR10098">
    <property type="entry name" value="RAPSYN-RELATED"/>
    <property type="match status" value="1"/>
</dbReference>
<gene>
    <name evidence="4" type="ORF">HOLleu_16520</name>
</gene>
<proteinExistence type="predicted"/>
<evidence type="ECO:0000256" key="2">
    <source>
        <dbReference type="SAM" id="MobiDB-lite"/>
    </source>
</evidence>
<name>A0A9Q1C5S5_HOLLE</name>
<dbReference type="SMART" id="SM00028">
    <property type="entry name" value="TPR"/>
    <property type="match status" value="9"/>
</dbReference>
<dbReference type="InterPro" id="IPR011990">
    <property type="entry name" value="TPR-like_helical_dom_sf"/>
</dbReference>
<dbReference type="Pfam" id="PF12770">
    <property type="entry name" value="CHAT"/>
    <property type="match status" value="1"/>
</dbReference>
<dbReference type="PROSITE" id="PS50005">
    <property type="entry name" value="TPR"/>
    <property type="match status" value="2"/>
</dbReference>
<evidence type="ECO:0000313" key="5">
    <source>
        <dbReference type="Proteomes" id="UP001152320"/>
    </source>
</evidence>
<keyword evidence="5" id="KW-1185">Reference proteome</keyword>
<feature type="domain" description="CHAT" evidence="3">
    <location>
        <begin position="730"/>
        <end position="1129"/>
    </location>
</feature>
<dbReference type="SUPFAM" id="SSF48452">
    <property type="entry name" value="TPR-like"/>
    <property type="match status" value="3"/>
</dbReference>
<dbReference type="Proteomes" id="UP001152320">
    <property type="component" value="Chromosome 7"/>
</dbReference>
<feature type="region of interest" description="Disordered" evidence="2">
    <location>
        <begin position="795"/>
        <end position="816"/>
    </location>
</feature>
<dbReference type="Pfam" id="PF13181">
    <property type="entry name" value="TPR_8"/>
    <property type="match status" value="2"/>
</dbReference>